<evidence type="ECO:0000256" key="6">
    <source>
        <dbReference type="ARBA" id="ARBA00022729"/>
    </source>
</evidence>
<dbReference type="InterPro" id="IPR006202">
    <property type="entry name" value="Neur_chan_lig-bd"/>
</dbReference>
<dbReference type="PANTHER" id="PTHR18945">
    <property type="entry name" value="NEUROTRANSMITTER GATED ION CHANNEL"/>
    <property type="match status" value="1"/>
</dbReference>
<keyword evidence="6 11" id="KW-0732">Signal</keyword>
<comment type="similarity">
    <text evidence="11">Belongs to the ligand-gated ion channel (TC 1.A.9) family.</text>
</comment>
<dbReference type="InterPro" id="IPR044721">
    <property type="entry name" value="GluCl_TM"/>
</dbReference>
<feature type="domain" description="Neurotransmitter-gated ion-channel transmembrane" evidence="13">
    <location>
        <begin position="251"/>
        <end position="395"/>
    </location>
</feature>
<dbReference type="InterPro" id="IPR006201">
    <property type="entry name" value="Neur_channel"/>
</dbReference>
<keyword evidence="8 11" id="KW-0406">Ion transport</keyword>
<dbReference type="InterPro" id="IPR006029">
    <property type="entry name" value="Neurotrans-gated_channel_TM"/>
</dbReference>
<dbReference type="InterPro" id="IPR036719">
    <property type="entry name" value="Neuro-gated_channel_TM_sf"/>
</dbReference>
<feature type="transmembrane region" description="Helical" evidence="11">
    <location>
        <begin position="272"/>
        <end position="288"/>
    </location>
</feature>
<dbReference type="CDD" id="cd19062">
    <property type="entry name" value="LGIC_TM_GluCl"/>
    <property type="match status" value="1"/>
</dbReference>
<dbReference type="InterPro" id="IPR018000">
    <property type="entry name" value="Neurotransmitter_ion_chnl_CS"/>
</dbReference>
<accession>A0A0K0DYS7</accession>
<dbReference type="SMR" id="A0A0K0DYS7"/>
<dbReference type="Pfam" id="PF02932">
    <property type="entry name" value="Neur_chan_memb"/>
    <property type="match status" value="2"/>
</dbReference>
<reference evidence="15" key="1">
    <citation type="submission" date="2015-08" db="UniProtKB">
        <authorList>
            <consortium name="WormBaseParasite"/>
        </authorList>
    </citation>
    <scope>IDENTIFICATION</scope>
</reference>
<sequence>MISFVIFNIFIILLLCDGKQKPNIFKSNVQVLYDLMKEHSYNNHVRPYIKVNENPVNVEVDLLVRSLSNLNEINMEYSTQITLRQMWFDERLAYGNNQSISNLPEYFILSDDSKIWMVDTFFPNEKSAHRHMIDKPNMLLRIYGNGKVLYSVRLSLVLSCPMYLQYYPLDVQNCYIDLASYGYTKDDIVYKWNNEMPIQLRNGLTKSLPQFEIINYTTTTCESITKLGNFSCLRFQFSLQRQFGYYLLHLFIPSIMLVMVSWISFYLDPNAIPGRVTLGTVTLLTLIANANGINSKLPPVSYIKAIDVWILFCIFFLFTALIEFSITCFLYNRKPTYILVDEVESNNPSLRTTQKNSCIFNSHENKENNLKVTNDNYNSKDIFLTKPIISNNEINKDKKIKMSKLPSLSSSNMNVIKTLLIKTNYDPLLRPPGDDPTKPRNGPVKVVVNILLRSLSHVNEANMEYTVQLTYRQMYTDSRLAYASIDPNNELPDFFIITNEHILWKPDSFFQNEKNAHRHDIDKPNVFMRVHRNGTILYSVRLSMTLSCPMHLQYYPMDVQTCTMDIASYAYTVDDIIYYWKDESAIQFKDGLTRSLPQFRISNYSTGYCTSKTNTGEYSCLRFSFQMKREFGFYLLHLYLPSSMMVIISFISFWLDPTSVPGRVTLGITTLLTITTKSTGINSKLPPVSYIKAIDVWIGICTTFIFAVLIEFAFVTFLYNRKINRESFPELYDDSGLFQEKKNLSIIKRTINNDKIKERPNDISIPMIDSGYEENTEISPTDISLMKFQDNGLGSLKWVKNIPPIQYLTIKYGGPKAKRLDRYCRILFPTLFLIFNICYWLTFGTQQL</sequence>
<evidence type="ECO:0000259" key="12">
    <source>
        <dbReference type="Pfam" id="PF02931"/>
    </source>
</evidence>
<dbReference type="Proteomes" id="UP000035681">
    <property type="component" value="Unplaced"/>
</dbReference>
<dbReference type="SUPFAM" id="SSF90112">
    <property type="entry name" value="Neurotransmitter-gated ion-channel transmembrane pore"/>
    <property type="match status" value="2"/>
</dbReference>
<dbReference type="Pfam" id="PF02931">
    <property type="entry name" value="Neur_chan_LBD"/>
    <property type="match status" value="2"/>
</dbReference>
<evidence type="ECO:0000256" key="9">
    <source>
        <dbReference type="ARBA" id="ARBA00023136"/>
    </source>
</evidence>
<feature type="transmembrane region" description="Helical" evidence="11">
    <location>
        <begin position="826"/>
        <end position="843"/>
    </location>
</feature>
<name>A0A0K0DYS7_STRER</name>
<keyword evidence="10 11" id="KW-0407">Ion channel</keyword>
<dbReference type="NCBIfam" id="TIGR00860">
    <property type="entry name" value="LIC"/>
    <property type="match status" value="2"/>
</dbReference>
<evidence type="ECO:0000256" key="1">
    <source>
        <dbReference type="ARBA" id="ARBA00004141"/>
    </source>
</evidence>
<feature type="transmembrane region" description="Helical" evidence="11">
    <location>
        <begin position="696"/>
        <end position="719"/>
    </location>
</feature>
<feature type="signal peptide" evidence="11">
    <location>
        <begin position="1"/>
        <end position="18"/>
    </location>
</feature>
<evidence type="ECO:0000256" key="8">
    <source>
        <dbReference type="ARBA" id="ARBA00023065"/>
    </source>
</evidence>
<dbReference type="InterPro" id="IPR038050">
    <property type="entry name" value="Neuro_actylchol_rec"/>
</dbReference>
<comment type="caution">
    <text evidence="11">Lacks conserved residue(s) required for the propagation of feature annotation.</text>
</comment>
<organism evidence="15">
    <name type="scientific">Strongyloides stercoralis</name>
    <name type="common">Threadworm</name>
    <dbReference type="NCBI Taxonomy" id="6248"/>
    <lineage>
        <taxon>Eukaryota</taxon>
        <taxon>Metazoa</taxon>
        <taxon>Ecdysozoa</taxon>
        <taxon>Nematoda</taxon>
        <taxon>Chromadorea</taxon>
        <taxon>Rhabditida</taxon>
        <taxon>Tylenchina</taxon>
        <taxon>Panagrolaimomorpha</taxon>
        <taxon>Strongyloidoidea</taxon>
        <taxon>Strongyloididae</taxon>
        <taxon>Strongyloides</taxon>
    </lineage>
</organism>
<feature type="domain" description="Neurotransmitter-gated ion-channel ligand-binding" evidence="12">
    <location>
        <begin position="30"/>
        <end position="242"/>
    </location>
</feature>
<feature type="transmembrane region" description="Helical" evidence="11">
    <location>
        <begin position="631"/>
        <end position="655"/>
    </location>
</feature>
<evidence type="ECO:0000256" key="2">
    <source>
        <dbReference type="ARBA" id="ARBA00004236"/>
    </source>
</evidence>
<proteinExistence type="inferred from homology"/>
<evidence type="ECO:0000256" key="10">
    <source>
        <dbReference type="ARBA" id="ARBA00023303"/>
    </source>
</evidence>
<dbReference type="InterPro" id="IPR006028">
    <property type="entry name" value="GABAA/Glycine_rcpt"/>
</dbReference>
<dbReference type="WBParaSite" id="SSTP_0000239300.1">
    <property type="protein sequence ID" value="SSTP_0000239300.1"/>
    <property type="gene ID" value="SSTP_0000239300"/>
</dbReference>
<feature type="chain" id="PRO_5022261842" evidence="11">
    <location>
        <begin position="19"/>
        <end position="848"/>
    </location>
</feature>
<evidence type="ECO:0000313" key="15">
    <source>
        <dbReference type="WBParaSite" id="SSTP_0000239300.1"/>
    </source>
</evidence>
<evidence type="ECO:0000256" key="3">
    <source>
        <dbReference type="ARBA" id="ARBA00022448"/>
    </source>
</evidence>
<dbReference type="FunFam" id="2.70.170.10:FF:000038">
    <property type="entry name" value="Glutamate-gated chloride channel alpha"/>
    <property type="match status" value="2"/>
</dbReference>
<dbReference type="Gene3D" id="2.70.170.10">
    <property type="entry name" value="Neurotransmitter-gated ion-channel ligand-binding domain"/>
    <property type="match status" value="2"/>
</dbReference>
<dbReference type="GO" id="GO:0005886">
    <property type="term" value="C:plasma membrane"/>
    <property type="evidence" value="ECO:0007669"/>
    <property type="project" value="UniProtKB-SubCell"/>
</dbReference>
<keyword evidence="4" id="KW-1003">Cell membrane</keyword>
<keyword evidence="3 11" id="KW-0813">Transport</keyword>
<evidence type="ECO:0000259" key="13">
    <source>
        <dbReference type="Pfam" id="PF02932"/>
    </source>
</evidence>
<dbReference type="WBParaSite" id="TCONS_00006571.p1">
    <property type="protein sequence ID" value="TCONS_00006571.p1"/>
    <property type="gene ID" value="XLOC_004707"/>
</dbReference>
<evidence type="ECO:0000256" key="4">
    <source>
        <dbReference type="ARBA" id="ARBA00022475"/>
    </source>
</evidence>
<dbReference type="InterPro" id="IPR036734">
    <property type="entry name" value="Neur_chan_lig-bd_sf"/>
</dbReference>
<dbReference type="AlphaFoldDB" id="A0A0K0DYS7"/>
<feature type="transmembrane region" description="Helical" evidence="11">
    <location>
        <begin position="308"/>
        <end position="331"/>
    </location>
</feature>
<dbReference type="SUPFAM" id="SSF63712">
    <property type="entry name" value="Nicotinic receptor ligand binding domain-like"/>
    <property type="match status" value="2"/>
</dbReference>
<comment type="subcellular location">
    <subcellularLocation>
        <location evidence="2">Cell membrane</location>
    </subcellularLocation>
    <subcellularLocation>
        <location evidence="1">Membrane</location>
        <topology evidence="1">Multi-pass membrane protein</topology>
    </subcellularLocation>
</comment>
<dbReference type="GO" id="GO:0005230">
    <property type="term" value="F:extracellular ligand-gated monoatomic ion channel activity"/>
    <property type="evidence" value="ECO:0007669"/>
    <property type="project" value="InterPro"/>
</dbReference>
<feature type="transmembrane region" description="Helical" evidence="11">
    <location>
        <begin position="243"/>
        <end position="265"/>
    </location>
</feature>
<protein>
    <submittedName>
        <fullName evidence="15 16">Ig-like domain-containing protein</fullName>
    </submittedName>
</protein>
<evidence type="ECO:0000313" key="14">
    <source>
        <dbReference type="Proteomes" id="UP000035681"/>
    </source>
</evidence>
<evidence type="ECO:0000256" key="7">
    <source>
        <dbReference type="ARBA" id="ARBA00022989"/>
    </source>
</evidence>
<dbReference type="STRING" id="6248.A0A0K0DYS7"/>
<keyword evidence="9 11" id="KW-0472">Membrane</keyword>
<dbReference type="CDD" id="cd18993">
    <property type="entry name" value="LGIC_ECD_GluCl"/>
    <property type="match status" value="2"/>
</dbReference>
<evidence type="ECO:0000313" key="16">
    <source>
        <dbReference type="WBParaSite" id="TCONS_00006571.p1"/>
    </source>
</evidence>
<evidence type="ECO:0000256" key="5">
    <source>
        <dbReference type="ARBA" id="ARBA00022692"/>
    </source>
</evidence>
<dbReference type="PROSITE" id="PS00236">
    <property type="entry name" value="NEUROTR_ION_CHANNEL"/>
    <property type="match status" value="2"/>
</dbReference>
<keyword evidence="5 11" id="KW-0812">Transmembrane</keyword>
<feature type="domain" description="Neurotransmitter-gated ion-channel transmembrane" evidence="13">
    <location>
        <begin position="638"/>
        <end position="731"/>
    </location>
</feature>
<feature type="domain" description="Neurotransmitter-gated ion-channel ligand-binding" evidence="12">
    <location>
        <begin position="420"/>
        <end position="630"/>
    </location>
</feature>
<dbReference type="GO" id="GO:0004888">
    <property type="term" value="F:transmembrane signaling receptor activity"/>
    <property type="evidence" value="ECO:0007669"/>
    <property type="project" value="InterPro"/>
</dbReference>
<dbReference type="PRINTS" id="PR00253">
    <property type="entry name" value="GABAARECEPTR"/>
</dbReference>
<dbReference type="PRINTS" id="PR00252">
    <property type="entry name" value="NRIONCHANNEL"/>
</dbReference>
<dbReference type="Gene3D" id="1.20.58.390">
    <property type="entry name" value="Neurotransmitter-gated ion-channel transmembrane domain"/>
    <property type="match status" value="2"/>
</dbReference>
<keyword evidence="14" id="KW-1185">Reference proteome</keyword>
<evidence type="ECO:0000256" key="11">
    <source>
        <dbReference type="RuleBase" id="RU000687"/>
    </source>
</evidence>
<keyword evidence="7 11" id="KW-1133">Transmembrane helix</keyword>